<dbReference type="SMART" id="SM00228">
    <property type="entry name" value="PDZ"/>
    <property type="match status" value="1"/>
</dbReference>
<dbReference type="InterPro" id="IPR036034">
    <property type="entry name" value="PDZ_sf"/>
</dbReference>
<dbReference type="STRING" id="644282.Deba_1238"/>
<dbReference type="Proteomes" id="UP000009047">
    <property type="component" value="Chromosome"/>
</dbReference>
<reference evidence="3 4" key="1">
    <citation type="journal article" date="2010" name="Stand. Genomic Sci.">
        <title>Complete genome sequence of Desulfarculus baarsii type strain (2st14).</title>
        <authorList>
            <person name="Sun H."/>
            <person name="Spring S."/>
            <person name="Lapidus A."/>
            <person name="Davenport K."/>
            <person name="Del Rio T.G."/>
            <person name="Tice H."/>
            <person name="Nolan M."/>
            <person name="Copeland A."/>
            <person name="Cheng J.F."/>
            <person name="Lucas S."/>
            <person name="Tapia R."/>
            <person name="Goodwin L."/>
            <person name="Pitluck S."/>
            <person name="Ivanova N."/>
            <person name="Pagani I."/>
            <person name="Mavromatis K."/>
            <person name="Ovchinnikova G."/>
            <person name="Pati A."/>
            <person name="Chen A."/>
            <person name="Palaniappan K."/>
            <person name="Hauser L."/>
            <person name="Chang Y.J."/>
            <person name="Jeffries C.D."/>
            <person name="Detter J.C."/>
            <person name="Han C."/>
            <person name="Rohde M."/>
            <person name="Brambilla E."/>
            <person name="Goker M."/>
            <person name="Woyke T."/>
            <person name="Bristow J."/>
            <person name="Eisen J.A."/>
            <person name="Markowitz V."/>
            <person name="Hugenholtz P."/>
            <person name="Kyrpides N.C."/>
            <person name="Klenk H.P."/>
            <person name="Land M."/>
        </authorList>
    </citation>
    <scope>NUCLEOTIDE SEQUENCE [LARGE SCALE GENOMIC DNA]</scope>
    <source>
        <strain evidence="4">ATCC 33931 / DSM 2075 / LMG 7858 / VKM B-1802 / 2st14</strain>
    </source>
</reference>
<protein>
    <recommendedName>
        <fullName evidence="2">PDZ domain-containing protein</fullName>
    </recommendedName>
</protein>
<evidence type="ECO:0000256" key="1">
    <source>
        <dbReference type="SAM" id="SignalP"/>
    </source>
</evidence>
<feature type="chain" id="PRO_5003150359" description="PDZ domain-containing protein" evidence="1">
    <location>
        <begin position="23"/>
        <end position="388"/>
    </location>
</feature>
<dbReference type="EMBL" id="CP002085">
    <property type="protein sequence ID" value="ADK84606.1"/>
    <property type="molecule type" value="Genomic_DNA"/>
</dbReference>
<evidence type="ECO:0000313" key="3">
    <source>
        <dbReference type="EMBL" id="ADK84606.1"/>
    </source>
</evidence>
<keyword evidence="4" id="KW-1185">Reference proteome</keyword>
<accession>E1QFZ6</accession>
<dbReference type="InterPro" id="IPR007314">
    <property type="entry name" value="Cofac_haem-bd_dom"/>
</dbReference>
<dbReference type="eggNOG" id="COG0265">
    <property type="taxonomic scope" value="Bacteria"/>
</dbReference>
<dbReference type="KEGG" id="dbr:Deba_1238"/>
<evidence type="ECO:0000313" key="4">
    <source>
        <dbReference type="Proteomes" id="UP000009047"/>
    </source>
</evidence>
<dbReference type="Gene3D" id="2.30.42.10">
    <property type="match status" value="1"/>
</dbReference>
<dbReference type="Gene3D" id="3.40.50.11550">
    <property type="match status" value="1"/>
</dbReference>
<dbReference type="HOGENOM" id="CLU_035488_1_0_7"/>
<gene>
    <name evidence="3" type="ordered locus">Deba_1238</name>
</gene>
<proteinExistence type="predicted"/>
<evidence type="ECO:0000259" key="2">
    <source>
        <dbReference type="PROSITE" id="PS50106"/>
    </source>
</evidence>
<dbReference type="CDD" id="cd14727">
    <property type="entry name" value="ChanN-like"/>
    <property type="match status" value="1"/>
</dbReference>
<dbReference type="SUPFAM" id="SSF159501">
    <property type="entry name" value="EreA/ChaN-like"/>
    <property type="match status" value="1"/>
</dbReference>
<organism evidence="3 4">
    <name type="scientific">Desulfarculus baarsii (strain ATCC 33931 / DSM 2075 / LMG 7858 / VKM B-1802 / 2st14)</name>
    <dbReference type="NCBI Taxonomy" id="644282"/>
    <lineage>
        <taxon>Bacteria</taxon>
        <taxon>Pseudomonadati</taxon>
        <taxon>Thermodesulfobacteriota</taxon>
        <taxon>Desulfarculia</taxon>
        <taxon>Desulfarculales</taxon>
        <taxon>Desulfarculaceae</taxon>
        <taxon>Desulfarculus</taxon>
    </lineage>
</organism>
<feature type="signal peptide" evidence="1">
    <location>
        <begin position="1"/>
        <end position="22"/>
    </location>
</feature>
<dbReference type="SUPFAM" id="SSF50156">
    <property type="entry name" value="PDZ domain-like"/>
    <property type="match status" value="1"/>
</dbReference>
<dbReference type="InterPro" id="IPR001478">
    <property type="entry name" value="PDZ"/>
</dbReference>
<keyword evidence="1" id="KW-0732">Signal</keyword>
<dbReference type="eggNOG" id="COG3016">
    <property type="taxonomic scope" value="Bacteria"/>
</dbReference>
<dbReference type="InterPro" id="IPR041489">
    <property type="entry name" value="PDZ_6"/>
</dbReference>
<sequence length="388" mass="41768">MRRPRYILLALLTLLSAGCATVNQPPKQPPPQPGAIFERARPAPLDQAALAQTLARARLVLVGESHRHPGHHAIQAMVLELVAQGRDPRRVVLGVEWLDQTKQPACDELSAGRIDVDEFAKKVDWERSWGYDLELYRPILQMARDKGLRLAALGAPLEVIRQIGRQGLASLGPSQRAAIAPALDLDDAAYRAQVAAQAPMHGQLSGGGLDDFFAAQVARDETMAHNMAARLTPWPDGDAVGVVMVGVGHMAHGLGLPPRLVRRLPGARMVRVMPVEPDAADEISLLFQADYADVLIVSTPAPPRPPRLGVILEPAPGGGLGVRAVLPGSAAEAAGLRAGDVLESVDGKRLRQAKDIHDAVKADPARKRVFDVRRGERLLRLEIGPRPL</sequence>
<dbReference type="Pfam" id="PF04187">
    <property type="entry name" value="Cofac_haem_bdg"/>
    <property type="match status" value="1"/>
</dbReference>
<name>E1QFZ6_DESB2</name>
<feature type="domain" description="PDZ" evidence="2">
    <location>
        <begin position="296"/>
        <end position="351"/>
    </location>
</feature>
<dbReference type="PROSITE" id="PS51257">
    <property type="entry name" value="PROKAR_LIPOPROTEIN"/>
    <property type="match status" value="1"/>
</dbReference>
<dbReference type="AlphaFoldDB" id="E1QFZ6"/>
<dbReference type="Pfam" id="PF17820">
    <property type="entry name" value="PDZ_6"/>
    <property type="match status" value="1"/>
</dbReference>
<dbReference type="PROSITE" id="PS50106">
    <property type="entry name" value="PDZ"/>
    <property type="match status" value="1"/>
</dbReference>